<keyword evidence="5" id="KW-0460">Magnesium</keyword>
<keyword evidence="8" id="KW-0239">DNA-directed DNA polymerase</keyword>
<keyword evidence="6" id="KW-0229">DNA integration</keyword>
<dbReference type="SUPFAM" id="SSF53098">
    <property type="entry name" value="Ribonuclease H-like"/>
    <property type="match status" value="1"/>
</dbReference>
<comment type="caution">
    <text evidence="10">The sequence shown here is derived from an EMBL/GenBank/DDBJ whole genome shotgun (WGS) entry which is preliminary data.</text>
</comment>
<dbReference type="InterPro" id="IPR039537">
    <property type="entry name" value="Retrotran_Ty1/copia-like"/>
</dbReference>
<evidence type="ECO:0000256" key="1">
    <source>
        <dbReference type="ARBA" id="ARBA00022722"/>
    </source>
</evidence>
<keyword evidence="1" id="KW-0540">Nuclease</keyword>
<proteinExistence type="predicted"/>
<evidence type="ECO:0000256" key="7">
    <source>
        <dbReference type="ARBA" id="ARBA00022918"/>
    </source>
</evidence>
<keyword evidence="8" id="KW-0548">Nucleotidyltransferase</keyword>
<keyword evidence="7" id="KW-0695">RNA-directed DNA polymerase</keyword>
<keyword evidence="3" id="KW-0255">Endonuclease</keyword>
<name>A0ABQ5JEX9_9ASTR</name>
<dbReference type="EMBL" id="BQNB010021789">
    <property type="protein sequence ID" value="GJU10078.1"/>
    <property type="molecule type" value="Genomic_DNA"/>
</dbReference>
<protein>
    <recommendedName>
        <fullName evidence="12">Integrase catalytic domain-containing protein</fullName>
    </recommendedName>
</protein>
<evidence type="ECO:0000256" key="6">
    <source>
        <dbReference type="ARBA" id="ARBA00022908"/>
    </source>
</evidence>
<sequence length="426" mass="49148">SPTTTTSVAIPSVERPWLFEAEGFSLPNHEAGRILPTESQMKVTKSSVNVTDSSISDYDSVDESLVYSTPLPSLEYLNRILVNFCDEKRISQNFFSPYTTKQNGVVERKNRTLIEAARSMLSGSIFSKQYRTEAVVNMDDPNITMEEYIRLEEEKARRHVIVLNDMLTPEVTLSCEHTVSPLNDNKIDFRILFDESDDEDYMVIYDKNSFSYKIIFVDDLKMNSENDNEKVNMPLFPSPEHTVSYFDDLDYFKDFEKEFPSIVYNDALTSKSDFLTEPTVSPQHIDELNLKDETSLSEYDEEKQNVLYFNSLFPFNVIYPDDLKSDKDNDDDKFNIKQSSGGNVINTDDGAYAQMSNKLLETSHDTSNKFFKTKTFIKDLNFNIMTWNHLNKGMSFIFLIKNLYVPFGIPFDPKLFYKDGIKLGQV</sequence>
<keyword evidence="9" id="KW-0233">DNA recombination</keyword>
<feature type="non-terminal residue" evidence="10">
    <location>
        <position position="1"/>
    </location>
</feature>
<reference evidence="10" key="1">
    <citation type="journal article" date="2022" name="Int. J. Mol. Sci.">
        <title>Draft Genome of Tanacetum Coccineum: Genomic Comparison of Closely Related Tanacetum-Family Plants.</title>
        <authorList>
            <person name="Yamashiro T."/>
            <person name="Shiraishi A."/>
            <person name="Nakayama K."/>
            <person name="Satake H."/>
        </authorList>
    </citation>
    <scope>NUCLEOTIDE SEQUENCE</scope>
</reference>
<evidence type="ECO:0008006" key="12">
    <source>
        <dbReference type="Google" id="ProtNLM"/>
    </source>
</evidence>
<dbReference type="Proteomes" id="UP001151760">
    <property type="component" value="Unassembled WGS sequence"/>
</dbReference>
<evidence type="ECO:0000256" key="5">
    <source>
        <dbReference type="ARBA" id="ARBA00022842"/>
    </source>
</evidence>
<evidence type="ECO:0000256" key="4">
    <source>
        <dbReference type="ARBA" id="ARBA00022801"/>
    </source>
</evidence>
<dbReference type="PANTHER" id="PTHR42648:SF11">
    <property type="entry name" value="TRANSPOSON TY4-P GAG-POL POLYPROTEIN"/>
    <property type="match status" value="1"/>
</dbReference>
<reference evidence="10" key="2">
    <citation type="submission" date="2022-01" db="EMBL/GenBank/DDBJ databases">
        <authorList>
            <person name="Yamashiro T."/>
            <person name="Shiraishi A."/>
            <person name="Satake H."/>
            <person name="Nakayama K."/>
        </authorList>
    </citation>
    <scope>NUCLEOTIDE SEQUENCE</scope>
</reference>
<dbReference type="InterPro" id="IPR012337">
    <property type="entry name" value="RNaseH-like_sf"/>
</dbReference>
<evidence type="ECO:0000313" key="10">
    <source>
        <dbReference type="EMBL" id="GJU10078.1"/>
    </source>
</evidence>
<gene>
    <name evidence="10" type="ORF">Tco_1132474</name>
</gene>
<evidence type="ECO:0000256" key="3">
    <source>
        <dbReference type="ARBA" id="ARBA00022759"/>
    </source>
</evidence>
<keyword evidence="11" id="KW-1185">Reference proteome</keyword>
<accession>A0ABQ5JEX9</accession>
<evidence type="ECO:0000313" key="11">
    <source>
        <dbReference type="Proteomes" id="UP001151760"/>
    </source>
</evidence>
<dbReference type="Gene3D" id="3.30.420.10">
    <property type="entry name" value="Ribonuclease H-like superfamily/Ribonuclease H"/>
    <property type="match status" value="1"/>
</dbReference>
<dbReference type="PANTHER" id="PTHR42648">
    <property type="entry name" value="TRANSPOSASE, PUTATIVE-RELATED"/>
    <property type="match status" value="1"/>
</dbReference>
<evidence type="ECO:0000256" key="9">
    <source>
        <dbReference type="ARBA" id="ARBA00023172"/>
    </source>
</evidence>
<evidence type="ECO:0000256" key="2">
    <source>
        <dbReference type="ARBA" id="ARBA00022723"/>
    </source>
</evidence>
<keyword evidence="4" id="KW-0378">Hydrolase</keyword>
<evidence type="ECO:0000256" key="8">
    <source>
        <dbReference type="ARBA" id="ARBA00022932"/>
    </source>
</evidence>
<keyword evidence="8" id="KW-0808">Transferase</keyword>
<organism evidence="10 11">
    <name type="scientific">Tanacetum coccineum</name>
    <dbReference type="NCBI Taxonomy" id="301880"/>
    <lineage>
        <taxon>Eukaryota</taxon>
        <taxon>Viridiplantae</taxon>
        <taxon>Streptophyta</taxon>
        <taxon>Embryophyta</taxon>
        <taxon>Tracheophyta</taxon>
        <taxon>Spermatophyta</taxon>
        <taxon>Magnoliopsida</taxon>
        <taxon>eudicotyledons</taxon>
        <taxon>Gunneridae</taxon>
        <taxon>Pentapetalae</taxon>
        <taxon>asterids</taxon>
        <taxon>campanulids</taxon>
        <taxon>Asterales</taxon>
        <taxon>Asteraceae</taxon>
        <taxon>Asteroideae</taxon>
        <taxon>Anthemideae</taxon>
        <taxon>Anthemidinae</taxon>
        <taxon>Tanacetum</taxon>
    </lineage>
</organism>
<dbReference type="InterPro" id="IPR036397">
    <property type="entry name" value="RNaseH_sf"/>
</dbReference>
<keyword evidence="2" id="KW-0479">Metal-binding</keyword>